<evidence type="ECO:0000256" key="1">
    <source>
        <dbReference type="ARBA" id="ARBA00009497"/>
    </source>
</evidence>
<reference evidence="4 5" key="1">
    <citation type="submission" date="2016-01" db="EMBL/GenBank/DDBJ databases">
        <authorList>
            <person name="Mitreva M."/>
            <person name="Pepin K.H."/>
            <person name="Mihindukulasuriya K.A."/>
            <person name="Fulton R."/>
            <person name="Fronick C."/>
            <person name="O'Laughlin M."/>
            <person name="Miner T."/>
            <person name="Herter B."/>
            <person name="Rosa B.A."/>
            <person name="Cordes M."/>
            <person name="Tomlinson C."/>
            <person name="Wollam A."/>
            <person name="Palsikar V.B."/>
            <person name="Mardis E.R."/>
            <person name="Wilson R.K."/>
        </authorList>
    </citation>
    <scope>NUCLEOTIDE SEQUENCE [LARGE SCALE GENOMIC DNA]</scope>
    <source>
        <strain evidence="4 5">MJR7738</strain>
    </source>
</reference>
<evidence type="ECO:0000259" key="3">
    <source>
        <dbReference type="Pfam" id="PF00210"/>
    </source>
</evidence>
<dbReference type="PANTHER" id="PTHR42932">
    <property type="entry name" value="GENERAL STRESS PROTEIN 20U"/>
    <property type="match status" value="1"/>
</dbReference>
<dbReference type="InterPro" id="IPR009078">
    <property type="entry name" value="Ferritin-like_SF"/>
</dbReference>
<evidence type="ECO:0000256" key="2">
    <source>
        <dbReference type="RuleBase" id="RU003875"/>
    </source>
</evidence>
<dbReference type="InterPro" id="IPR008331">
    <property type="entry name" value="Ferritin_DPS_dom"/>
</dbReference>
<evidence type="ECO:0000313" key="4">
    <source>
        <dbReference type="EMBL" id="KXA40254.1"/>
    </source>
</evidence>
<comment type="similarity">
    <text evidence="1 2">Belongs to the Dps family.</text>
</comment>
<dbReference type="PANTHER" id="PTHR42932:SF1">
    <property type="entry name" value="GENERAL STRESS PROTEIN 20U"/>
    <property type="match status" value="1"/>
</dbReference>
<feature type="domain" description="Ferritin/DPS" evidence="3">
    <location>
        <begin position="12"/>
        <end position="151"/>
    </location>
</feature>
<sequence length="151" mass="17246">MNNMANQQDVVKELNQQVANWTVAYTKLHNFHWYVKGPNFFSLHVKFEELYNEASQYVDDLAERILAVGGHPVGTLKECLDMSIVEEAGLNYSAEEMVEAFSKDLTNISQQLEQAIQVAGEAEDDVSEDMFIGMQTSVDKHNWMFKSYLSK</sequence>
<dbReference type="InterPro" id="IPR023188">
    <property type="entry name" value="DPS_DNA-bd_CS"/>
</dbReference>
<dbReference type="CDD" id="cd01043">
    <property type="entry name" value="DPS"/>
    <property type="match status" value="1"/>
</dbReference>
<dbReference type="InterPro" id="IPR012347">
    <property type="entry name" value="Ferritin-like"/>
</dbReference>
<protein>
    <submittedName>
        <fullName evidence="4">DNA protection during starvation protein 1</fullName>
    </submittedName>
</protein>
<gene>
    <name evidence="4" type="ORF">HMPREF3225_00181</name>
</gene>
<dbReference type="PROSITE" id="PS00818">
    <property type="entry name" value="DPS_1"/>
    <property type="match status" value="1"/>
</dbReference>
<dbReference type="SUPFAM" id="SSF47240">
    <property type="entry name" value="Ferritin-like"/>
    <property type="match status" value="1"/>
</dbReference>
<proteinExistence type="inferred from homology"/>
<name>A0ABD4EIU6_STALU</name>
<accession>A0ABD4EIU6</accession>
<organism evidence="4 5">
    <name type="scientific">Staphylococcus lugdunensis</name>
    <dbReference type="NCBI Taxonomy" id="28035"/>
    <lineage>
        <taxon>Bacteria</taxon>
        <taxon>Bacillati</taxon>
        <taxon>Bacillota</taxon>
        <taxon>Bacilli</taxon>
        <taxon>Bacillales</taxon>
        <taxon>Staphylococcaceae</taxon>
        <taxon>Staphylococcus</taxon>
    </lineage>
</organism>
<dbReference type="Pfam" id="PF00210">
    <property type="entry name" value="Ferritin"/>
    <property type="match status" value="1"/>
</dbReference>
<dbReference type="Proteomes" id="UP000070063">
    <property type="component" value="Unassembled WGS sequence"/>
</dbReference>
<dbReference type="EMBL" id="LRQI01000013">
    <property type="protein sequence ID" value="KXA40254.1"/>
    <property type="molecule type" value="Genomic_DNA"/>
</dbReference>
<comment type="caution">
    <text evidence="4">The sequence shown here is derived from an EMBL/GenBank/DDBJ whole genome shotgun (WGS) entry which is preliminary data.</text>
</comment>
<dbReference type="AlphaFoldDB" id="A0ABD4EIU6"/>
<dbReference type="InterPro" id="IPR002177">
    <property type="entry name" value="DPS_DNA-bd"/>
</dbReference>
<dbReference type="PRINTS" id="PR01346">
    <property type="entry name" value="HELNAPAPROT"/>
</dbReference>
<evidence type="ECO:0000313" key="5">
    <source>
        <dbReference type="Proteomes" id="UP000070063"/>
    </source>
</evidence>
<dbReference type="PIRSF" id="PIRSF005900">
    <property type="entry name" value="Dps"/>
    <property type="match status" value="1"/>
</dbReference>
<dbReference type="Gene3D" id="1.20.1260.10">
    <property type="match status" value="1"/>
</dbReference>